<dbReference type="AlphaFoldDB" id="A0A6B2LCN6"/>
<dbReference type="GO" id="GO:0005665">
    <property type="term" value="C:RNA polymerase II, core complex"/>
    <property type="evidence" value="ECO:0007669"/>
    <property type="project" value="TreeGrafter"/>
</dbReference>
<dbReference type="PANTHER" id="PTHR11800:SF2">
    <property type="entry name" value="DNA-DIRECTED RNA POLYMERASE II SUBUNIT RPB3"/>
    <property type="match status" value="1"/>
</dbReference>
<dbReference type="GO" id="GO:0003677">
    <property type="term" value="F:DNA binding"/>
    <property type="evidence" value="ECO:0007669"/>
    <property type="project" value="InterPro"/>
</dbReference>
<keyword evidence="3" id="KW-0804">Transcription</keyword>
<evidence type="ECO:0000256" key="2">
    <source>
        <dbReference type="ARBA" id="ARBA00022478"/>
    </source>
</evidence>
<dbReference type="InterPro" id="IPR036643">
    <property type="entry name" value="RNApol_insert_sf"/>
</dbReference>
<dbReference type="GO" id="GO:0046983">
    <property type="term" value="F:protein dimerization activity"/>
    <property type="evidence" value="ECO:0007669"/>
    <property type="project" value="InterPro"/>
</dbReference>
<dbReference type="NCBIfam" id="NF001988">
    <property type="entry name" value="PRK00783.1"/>
    <property type="match status" value="1"/>
</dbReference>
<dbReference type="InterPro" id="IPR022842">
    <property type="entry name" value="RNAP_Rpo3/Rpb3/RPAC1"/>
</dbReference>
<dbReference type="InterPro" id="IPR036603">
    <property type="entry name" value="RBP11-like"/>
</dbReference>
<dbReference type="GO" id="GO:0003899">
    <property type="term" value="F:DNA-directed RNA polymerase activity"/>
    <property type="evidence" value="ECO:0007669"/>
    <property type="project" value="InterPro"/>
</dbReference>
<evidence type="ECO:0000256" key="3">
    <source>
        <dbReference type="ARBA" id="ARBA00023163"/>
    </source>
</evidence>
<comment type="subcellular location">
    <subcellularLocation>
        <location evidence="1">Nucleus</location>
    </subcellularLocation>
</comment>
<dbReference type="Gene3D" id="3.30.70.20">
    <property type="match status" value="1"/>
</dbReference>
<dbReference type="Pfam" id="PF01193">
    <property type="entry name" value="RNA_pol_L"/>
    <property type="match status" value="1"/>
</dbReference>
<dbReference type="EMBL" id="GIBP01005638">
    <property type="protein sequence ID" value="NDV34607.1"/>
    <property type="molecule type" value="Transcribed_RNA"/>
</dbReference>
<comment type="similarity">
    <text evidence="5">Belongs to the archaeal Rpo3/eukaryotic RPB3 RNA polymerase subunit family.</text>
</comment>
<dbReference type="SUPFAM" id="SSF56553">
    <property type="entry name" value="Insert subdomain of RNA polymerase alpha subunit"/>
    <property type="match status" value="1"/>
</dbReference>
<dbReference type="HAMAP" id="MF_00320">
    <property type="entry name" value="RNApol_arch_Rpo3"/>
    <property type="match status" value="1"/>
</dbReference>
<evidence type="ECO:0000256" key="5">
    <source>
        <dbReference type="ARBA" id="ARBA00025804"/>
    </source>
</evidence>
<evidence type="ECO:0000256" key="6">
    <source>
        <dbReference type="ARBA" id="ARBA00072506"/>
    </source>
</evidence>
<dbReference type="Gene3D" id="2.170.120.12">
    <property type="entry name" value="DNA-directed RNA polymerase, insert domain"/>
    <property type="match status" value="1"/>
</dbReference>
<dbReference type="PROSITE" id="PS00446">
    <property type="entry name" value="RNA_POL_D_30KD"/>
    <property type="match status" value="1"/>
</dbReference>
<dbReference type="InterPro" id="IPR050518">
    <property type="entry name" value="Rpo3/RPB3_RNA_Pol_subunit"/>
</dbReference>
<evidence type="ECO:0000313" key="8">
    <source>
        <dbReference type="EMBL" id="NDV34607.1"/>
    </source>
</evidence>
<proteinExistence type="inferred from homology"/>
<dbReference type="FunFam" id="2.170.120.12:FF:000002">
    <property type="entry name" value="DNA-directed RNA polymerase II subunit RPB3"/>
    <property type="match status" value="1"/>
</dbReference>
<evidence type="ECO:0000256" key="1">
    <source>
        <dbReference type="ARBA" id="ARBA00004123"/>
    </source>
</evidence>
<evidence type="ECO:0000259" key="7">
    <source>
        <dbReference type="SMART" id="SM00662"/>
    </source>
</evidence>
<accession>A0A6B2LCN6</accession>
<dbReference type="Gene3D" id="3.30.1360.10">
    <property type="entry name" value="RNA polymerase, RBP11-like subunit"/>
    <property type="match status" value="1"/>
</dbReference>
<dbReference type="GO" id="GO:0006366">
    <property type="term" value="P:transcription by RNA polymerase II"/>
    <property type="evidence" value="ECO:0007669"/>
    <property type="project" value="TreeGrafter"/>
</dbReference>
<evidence type="ECO:0000256" key="4">
    <source>
        <dbReference type="ARBA" id="ARBA00023242"/>
    </source>
</evidence>
<dbReference type="SMART" id="SM00662">
    <property type="entry name" value="RPOLD"/>
    <property type="match status" value="1"/>
</dbReference>
<keyword evidence="4" id="KW-0539">Nucleus</keyword>
<dbReference type="PANTHER" id="PTHR11800">
    <property type="entry name" value="DNA-DIRECTED RNA POLYMERASE"/>
    <property type="match status" value="1"/>
</dbReference>
<organism evidence="8">
    <name type="scientific">Arcella intermedia</name>
    <dbReference type="NCBI Taxonomy" id="1963864"/>
    <lineage>
        <taxon>Eukaryota</taxon>
        <taxon>Amoebozoa</taxon>
        <taxon>Tubulinea</taxon>
        <taxon>Elardia</taxon>
        <taxon>Arcellinida</taxon>
        <taxon>Sphaerothecina</taxon>
        <taxon>Arcellidae</taxon>
        <taxon>Arcella</taxon>
    </lineage>
</organism>
<name>A0A6B2LCN6_9EUKA</name>
<reference evidence="8" key="1">
    <citation type="journal article" date="2020" name="J. Eukaryot. Microbiol.">
        <title>De novo Sequencing, Assembly and Annotation of the Transcriptome for the Free-Living Testate Amoeba Arcella intermedia.</title>
        <authorList>
            <person name="Ribeiro G.M."/>
            <person name="Porfirio-Sousa A.L."/>
            <person name="Maurer-Alcala X.X."/>
            <person name="Katz L.A."/>
            <person name="Lahr D.J.G."/>
        </authorList>
    </citation>
    <scope>NUCLEOTIDE SEQUENCE</scope>
</reference>
<sequence length="277" mass="30978">MKNVDTSMANAIRRVILAEVPTMAIDLVEIEQNTSCLHDEFIAHRLGLVPLISTNVDDYSYSRECSCTSTCDRCSVEYRLNVKCDEDKGRTVTSRDLMVVGNALVKPIFYDDLTNSIVIVKLRKNQELSLRAIAKKGVGKEHAKWVPACGVSYKFEPNITVRQDRFAQLNLSEDQLETAKYEFVASCPTKVFTLSDGVIEAQNNHMKCMYCNECVKKAAAMKINDVVTVKPITDRFFFSLESNGSIPAPNIVLSSIGVLKQKINKVQNEIANINNNL</sequence>
<protein>
    <recommendedName>
        <fullName evidence="6">DNA-directed RNA polymerase II subunit RPB3</fullName>
    </recommendedName>
</protein>
<dbReference type="SUPFAM" id="SSF55257">
    <property type="entry name" value="RBP11-like subunits of RNA polymerase"/>
    <property type="match status" value="1"/>
</dbReference>
<dbReference type="Pfam" id="PF01000">
    <property type="entry name" value="RNA_pol_A_bac"/>
    <property type="match status" value="1"/>
</dbReference>
<feature type="domain" description="DNA-directed RNA polymerase RpoA/D/Rpb3-type" evidence="7">
    <location>
        <begin position="1"/>
        <end position="269"/>
    </location>
</feature>
<dbReference type="InterPro" id="IPR001514">
    <property type="entry name" value="DNA-dir_RNA_pol_30-40kDasu_CS"/>
</dbReference>
<dbReference type="InterPro" id="IPR011263">
    <property type="entry name" value="DNA-dir_RNA_pol_RpoA/D/Rpb3"/>
</dbReference>
<dbReference type="InterPro" id="IPR011262">
    <property type="entry name" value="DNA-dir_RNA_pol_insert"/>
</dbReference>
<keyword evidence="2" id="KW-0240">DNA-directed RNA polymerase</keyword>